<dbReference type="Proteomes" id="UP001500689">
    <property type="component" value="Unassembled WGS sequence"/>
</dbReference>
<keyword evidence="2" id="KW-0408">Iron</keyword>
<name>A0ABP6V4L3_9PSEU</name>
<dbReference type="InterPro" id="IPR017972">
    <property type="entry name" value="Cyt_P450_CS"/>
</dbReference>
<reference evidence="5" key="1">
    <citation type="journal article" date="2019" name="Int. J. Syst. Evol. Microbiol.">
        <title>The Global Catalogue of Microorganisms (GCM) 10K type strain sequencing project: providing services to taxonomists for standard genome sequencing and annotation.</title>
        <authorList>
            <consortium name="The Broad Institute Genomics Platform"/>
            <consortium name="The Broad Institute Genome Sequencing Center for Infectious Disease"/>
            <person name="Wu L."/>
            <person name="Ma J."/>
        </authorList>
    </citation>
    <scope>NUCLEOTIDE SEQUENCE [LARGE SCALE GENOMIC DNA]</scope>
    <source>
        <strain evidence="5">JCM 16898</strain>
    </source>
</reference>
<dbReference type="InterPro" id="IPR002397">
    <property type="entry name" value="Cyt_P450_B"/>
</dbReference>
<dbReference type="CDD" id="cd11030">
    <property type="entry name" value="CYP105-like"/>
    <property type="match status" value="1"/>
</dbReference>
<dbReference type="Gene3D" id="1.10.630.10">
    <property type="entry name" value="Cytochrome P450"/>
    <property type="match status" value="1"/>
</dbReference>
<evidence type="ECO:0000256" key="3">
    <source>
        <dbReference type="SAM" id="MobiDB-lite"/>
    </source>
</evidence>
<comment type="caution">
    <text evidence="4">The sequence shown here is derived from an EMBL/GenBank/DDBJ whole genome shotgun (WGS) entry which is preliminary data.</text>
</comment>
<dbReference type="InterPro" id="IPR001128">
    <property type="entry name" value="Cyt_P450"/>
</dbReference>
<feature type="region of interest" description="Disordered" evidence="3">
    <location>
        <begin position="1"/>
        <end position="21"/>
    </location>
</feature>
<feature type="compositionally biased region" description="Polar residues" evidence="3">
    <location>
        <begin position="1"/>
        <end position="13"/>
    </location>
</feature>
<gene>
    <name evidence="4" type="ORF">GCM10022222_07350</name>
</gene>
<dbReference type="InterPro" id="IPR036396">
    <property type="entry name" value="Cyt_P450_sf"/>
</dbReference>
<keyword evidence="2" id="KW-0503">Monooxygenase</keyword>
<keyword evidence="2" id="KW-0479">Metal-binding</keyword>
<protein>
    <submittedName>
        <fullName evidence="4">Cytochrome P450</fullName>
    </submittedName>
</protein>
<dbReference type="PANTHER" id="PTHR46696:SF1">
    <property type="entry name" value="CYTOCHROME P450 YJIB-RELATED"/>
    <property type="match status" value="1"/>
</dbReference>
<keyword evidence="2" id="KW-0349">Heme</keyword>
<dbReference type="SUPFAM" id="SSF48264">
    <property type="entry name" value="Cytochrome P450"/>
    <property type="match status" value="1"/>
</dbReference>
<evidence type="ECO:0000313" key="5">
    <source>
        <dbReference type="Proteomes" id="UP001500689"/>
    </source>
</evidence>
<organism evidence="4 5">
    <name type="scientific">Amycolatopsis ultiminotia</name>
    <dbReference type="NCBI Taxonomy" id="543629"/>
    <lineage>
        <taxon>Bacteria</taxon>
        <taxon>Bacillati</taxon>
        <taxon>Actinomycetota</taxon>
        <taxon>Actinomycetes</taxon>
        <taxon>Pseudonocardiales</taxon>
        <taxon>Pseudonocardiaceae</taxon>
        <taxon>Amycolatopsis</taxon>
    </lineage>
</organism>
<accession>A0ABP6V4L3</accession>
<evidence type="ECO:0000313" key="4">
    <source>
        <dbReference type="EMBL" id="GAA3526893.1"/>
    </source>
</evidence>
<evidence type="ECO:0000256" key="2">
    <source>
        <dbReference type="RuleBase" id="RU000461"/>
    </source>
</evidence>
<proteinExistence type="inferred from homology"/>
<dbReference type="PRINTS" id="PR00359">
    <property type="entry name" value="BP450"/>
</dbReference>
<sequence>MNATPLTAPSSNRDPAHPINPAPEFARLRAEKPVMQVQRQFPDGQLLTTWLITNHEYVREVLGSPHTSNSFSSGDNGTSQPGFLLSLDPPDHTRIRRMLTREFTVKRINSLRPRVEEIVTGFLDDLVAAGPPADLMQHFALPVPSLVICELLGVPYEDRADFQRRSDVLLDPTAGPDRQRENSREMNDYMTELIARHRTNPGDDILGMLIREHADNLTDEELLGIGNILLIAGHETTANTIGLGTLLLTQHPDQLAMVRDDPAVLRTAVEEILRFLSIVHSGSPRLVTEDITIGGVQIAAGELVVVSLPSANRDPEFLHDADVFDVQRAPGPHLTFGHGIHQCLGQQLARMEMSVAFPALLNRLPDLRITAPESELTFRPLGPVNGVRALPITWG</sequence>
<dbReference type="EMBL" id="BAAAZN010000001">
    <property type="protein sequence ID" value="GAA3526893.1"/>
    <property type="molecule type" value="Genomic_DNA"/>
</dbReference>
<dbReference type="RefSeq" id="WP_344855215.1">
    <property type="nucleotide sequence ID" value="NZ_BAAAZN010000001.1"/>
</dbReference>
<dbReference type="PROSITE" id="PS00086">
    <property type="entry name" value="CYTOCHROME_P450"/>
    <property type="match status" value="1"/>
</dbReference>
<evidence type="ECO:0000256" key="1">
    <source>
        <dbReference type="ARBA" id="ARBA00010617"/>
    </source>
</evidence>
<keyword evidence="5" id="KW-1185">Reference proteome</keyword>
<comment type="similarity">
    <text evidence="1 2">Belongs to the cytochrome P450 family.</text>
</comment>
<dbReference type="Pfam" id="PF00067">
    <property type="entry name" value="p450"/>
    <property type="match status" value="1"/>
</dbReference>
<dbReference type="PRINTS" id="PR00385">
    <property type="entry name" value="P450"/>
</dbReference>
<dbReference type="PANTHER" id="PTHR46696">
    <property type="entry name" value="P450, PUTATIVE (EUROFUNG)-RELATED"/>
    <property type="match status" value="1"/>
</dbReference>
<keyword evidence="2" id="KW-0560">Oxidoreductase</keyword>